<feature type="compositionally biased region" description="Polar residues" evidence="1">
    <location>
        <begin position="394"/>
        <end position="409"/>
    </location>
</feature>
<comment type="caution">
    <text evidence="2">The sequence shown here is derived from an EMBL/GenBank/DDBJ whole genome shotgun (WGS) entry which is preliminary data.</text>
</comment>
<feature type="compositionally biased region" description="Low complexity" evidence="1">
    <location>
        <begin position="416"/>
        <end position="434"/>
    </location>
</feature>
<feature type="compositionally biased region" description="Low complexity" evidence="1">
    <location>
        <begin position="369"/>
        <end position="384"/>
    </location>
</feature>
<organism evidence="2 3">
    <name type="scientific">Rhizopus oryzae</name>
    <name type="common">Mucormycosis agent</name>
    <name type="synonym">Rhizopus arrhizus var. delemar</name>
    <dbReference type="NCBI Taxonomy" id="64495"/>
    <lineage>
        <taxon>Eukaryota</taxon>
        <taxon>Fungi</taxon>
        <taxon>Fungi incertae sedis</taxon>
        <taxon>Mucoromycota</taxon>
        <taxon>Mucoromycotina</taxon>
        <taxon>Mucoromycetes</taxon>
        <taxon>Mucorales</taxon>
        <taxon>Mucorineae</taxon>
        <taxon>Rhizopodaceae</taxon>
        <taxon>Rhizopus</taxon>
    </lineage>
</organism>
<dbReference type="Proteomes" id="UP000716291">
    <property type="component" value="Unassembled WGS sequence"/>
</dbReference>
<sequence length="482" mass="53232">MDQDLFVGTPLTDKQRASLIDLYPSIAALDYRPPDAVPATYGHMNESQRSHDASLKSIHNSVNTYRNGIAIKAVNKSFKPDLSGDSRHTMPSDQFHSMIGQLNSTQKTIKEAQRGSKPFRSGPPSQHGGKTFNNNNNNFTSTSSSNNNRFNQQRGRLRHFYHEWETVTNSSWLLNAIQHGYLIPFTQPPPLTSQPQPVSPLDSDQHQLIEQSIQDLLQQKAIKEVKNSTPSTTIQNGNSFRSLTFDKEKRLSHLDRPPLGFYPYSNPSSIKEVSAIQLERQNMGVHNSPFWSQYRTLSLHQTALSDPSMGTQPGYTNQRIFGRFDLHSSQLSTGSSAHSNGNQQTSVTRMDNQLGQIGTHTDSAIGTLGFPSGHNNNGSSGTNSKNPVFEEIITTGSTTASADTETYSQLDDEDTSSNVCTSTSTSVHTTSSSTQESNCPTVQRLGPATTSTTRMLEGNSNMDATVMFCWLSMDTARNYLKL</sequence>
<protein>
    <submittedName>
        <fullName evidence="2">Uncharacterized protein</fullName>
    </submittedName>
</protein>
<evidence type="ECO:0000256" key="1">
    <source>
        <dbReference type="SAM" id="MobiDB-lite"/>
    </source>
</evidence>
<feature type="region of interest" description="Disordered" evidence="1">
    <location>
        <begin position="107"/>
        <end position="150"/>
    </location>
</feature>
<name>A0A9P6WXV8_RHIOR</name>
<feature type="compositionally biased region" description="Low complexity" evidence="1">
    <location>
        <begin position="131"/>
        <end position="150"/>
    </location>
</feature>
<dbReference type="EMBL" id="JAANQT010003416">
    <property type="protein sequence ID" value="KAG1301068.1"/>
    <property type="molecule type" value="Genomic_DNA"/>
</dbReference>
<accession>A0A9P6WXV8</accession>
<dbReference type="AlphaFoldDB" id="A0A9P6WXV8"/>
<gene>
    <name evidence="2" type="ORF">G6F64_012129</name>
</gene>
<proteinExistence type="predicted"/>
<evidence type="ECO:0000313" key="3">
    <source>
        <dbReference type="Proteomes" id="UP000716291"/>
    </source>
</evidence>
<evidence type="ECO:0000313" key="2">
    <source>
        <dbReference type="EMBL" id="KAG1301068.1"/>
    </source>
</evidence>
<feature type="region of interest" description="Disordered" evidence="1">
    <location>
        <begin position="357"/>
        <end position="446"/>
    </location>
</feature>
<reference evidence="2" key="1">
    <citation type="journal article" date="2020" name="Microb. Genom.">
        <title>Genetic diversity of clinical and environmental Mucorales isolates obtained from an investigation of mucormycosis cases among solid organ transplant recipients.</title>
        <authorList>
            <person name="Nguyen M.H."/>
            <person name="Kaul D."/>
            <person name="Muto C."/>
            <person name="Cheng S.J."/>
            <person name="Richter R.A."/>
            <person name="Bruno V.M."/>
            <person name="Liu G."/>
            <person name="Beyhan S."/>
            <person name="Sundermann A.J."/>
            <person name="Mounaud S."/>
            <person name="Pasculle A.W."/>
            <person name="Nierman W.C."/>
            <person name="Driscoll E."/>
            <person name="Cumbie R."/>
            <person name="Clancy C.J."/>
            <person name="Dupont C.L."/>
        </authorList>
    </citation>
    <scope>NUCLEOTIDE SEQUENCE</scope>
    <source>
        <strain evidence="2">GL11</strain>
    </source>
</reference>
<keyword evidence="3" id="KW-1185">Reference proteome</keyword>